<evidence type="ECO:0000256" key="2">
    <source>
        <dbReference type="ARBA" id="ARBA00009001"/>
    </source>
</evidence>
<dbReference type="Gene3D" id="2.30.31.10">
    <property type="entry name" value="Transcriptional Coactivator Pc4, Chain A"/>
    <property type="match status" value="1"/>
</dbReference>
<reference evidence="9 10" key="1">
    <citation type="submission" date="2024-10" db="EMBL/GenBank/DDBJ databases">
        <title>Updated reference genomes for cyclostephanoid diatoms.</title>
        <authorList>
            <person name="Roberts W.R."/>
            <person name="Alverson A.J."/>
        </authorList>
    </citation>
    <scope>NUCLEOTIDE SEQUENCE [LARGE SCALE GENOMIC DNA]</scope>
    <source>
        <strain evidence="9 10">AJA232-27</strain>
    </source>
</reference>
<evidence type="ECO:0000313" key="10">
    <source>
        <dbReference type="Proteomes" id="UP001530293"/>
    </source>
</evidence>
<dbReference type="AlphaFoldDB" id="A0ABD3N9D0"/>
<dbReference type="InterPro" id="IPR003173">
    <property type="entry name" value="PC4_C"/>
</dbReference>
<keyword evidence="5" id="KW-0804">Transcription</keyword>
<sequence>MPKVKHEKDDDEEEEEEEEEEFQPEAKKAKVKKNEEDDDEEDDENADDENGTAVKRNADGEAYFELGTKKRCTVRKWNNNVLVDIREFYEKDGKTLPGKKGISLTLDQYNALRNVIKDGTLDDQINSLKKG</sequence>
<proteinExistence type="inferred from homology"/>
<feature type="compositionally biased region" description="Acidic residues" evidence="7">
    <location>
        <begin position="36"/>
        <end position="50"/>
    </location>
</feature>
<evidence type="ECO:0000256" key="4">
    <source>
        <dbReference type="ARBA" id="ARBA00023125"/>
    </source>
</evidence>
<comment type="subcellular location">
    <subcellularLocation>
        <location evidence="1">Nucleus</location>
    </subcellularLocation>
</comment>
<evidence type="ECO:0000259" key="8">
    <source>
        <dbReference type="Pfam" id="PF02229"/>
    </source>
</evidence>
<evidence type="ECO:0000256" key="7">
    <source>
        <dbReference type="SAM" id="MobiDB-lite"/>
    </source>
</evidence>
<dbReference type="InterPro" id="IPR045125">
    <property type="entry name" value="Sub1/Tcp4-like"/>
</dbReference>
<organism evidence="9 10">
    <name type="scientific">Discostella pseudostelligera</name>
    <dbReference type="NCBI Taxonomy" id="259834"/>
    <lineage>
        <taxon>Eukaryota</taxon>
        <taxon>Sar</taxon>
        <taxon>Stramenopiles</taxon>
        <taxon>Ochrophyta</taxon>
        <taxon>Bacillariophyta</taxon>
        <taxon>Coscinodiscophyceae</taxon>
        <taxon>Thalassiosirophycidae</taxon>
        <taxon>Stephanodiscales</taxon>
        <taxon>Stephanodiscaceae</taxon>
        <taxon>Discostella</taxon>
    </lineage>
</organism>
<dbReference type="GO" id="GO:0003677">
    <property type="term" value="F:DNA binding"/>
    <property type="evidence" value="ECO:0007669"/>
    <property type="project" value="UniProtKB-KW"/>
</dbReference>
<dbReference type="PANTHER" id="PTHR13215">
    <property type="entry name" value="RNA POLYMERASE II TRANSCRIPTIONAL COACTIVATOR"/>
    <property type="match status" value="1"/>
</dbReference>
<comment type="similarity">
    <text evidence="2">Belongs to the transcriptional coactivator PC4 family.</text>
</comment>
<feature type="region of interest" description="Disordered" evidence="7">
    <location>
        <begin position="1"/>
        <end position="60"/>
    </location>
</feature>
<dbReference type="SUPFAM" id="SSF54447">
    <property type="entry name" value="ssDNA-binding transcriptional regulator domain"/>
    <property type="match status" value="1"/>
</dbReference>
<dbReference type="GO" id="GO:0005634">
    <property type="term" value="C:nucleus"/>
    <property type="evidence" value="ECO:0007669"/>
    <property type="project" value="UniProtKB-SubCell"/>
</dbReference>
<name>A0ABD3N9D0_9STRA</name>
<gene>
    <name evidence="9" type="ORF">ACHAWU_006760</name>
</gene>
<dbReference type="EMBL" id="JALLBG020000009">
    <property type="protein sequence ID" value="KAL3772562.1"/>
    <property type="molecule type" value="Genomic_DNA"/>
</dbReference>
<dbReference type="InterPro" id="IPR009044">
    <property type="entry name" value="ssDNA-bd_transcriptional_reg"/>
</dbReference>
<evidence type="ECO:0000256" key="3">
    <source>
        <dbReference type="ARBA" id="ARBA00023015"/>
    </source>
</evidence>
<evidence type="ECO:0000256" key="6">
    <source>
        <dbReference type="ARBA" id="ARBA00023242"/>
    </source>
</evidence>
<protein>
    <recommendedName>
        <fullName evidence="8">Transcriptional coactivator p15 (PC4) C-terminal domain-containing protein</fullName>
    </recommendedName>
</protein>
<evidence type="ECO:0000313" key="9">
    <source>
        <dbReference type="EMBL" id="KAL3772562.1"/>
    </source>
</evidence>
<dbReference type="Pfam" id="PF02229">
    <property type="entry name" value="PC4"/>
    <property type="match status" value="1"/>
</dbReference>
<keyword evidence="3" id="KW-0805">Transcription regulation</keyword>
<keyword evidence="6" id="KW-0539">Nucleus</keyword>
<keyword evidence="4" id="KW-0238">DNA-binding</keyword>
<evidence type="ECO:0000256" key="1">
    <source>
        <dbReference type="ARBA" id="ARBA00004123"/>
    </source>
</evidence>
<accession>A0ABD3N9D0</accession>
<evidence type="ECO:0000256" key="5">
    <source>
        <dbReference type="ARBA" id="ARBA00023163"/>
    </source>
</evidence>
<keyword evidence="10" id="KW-1185">Reference proteome</keyword>
<comment type="caution">
    <text evidence="9">The sequence shown here is derived from an EMBL/GenBank/DDBJ whole genome shotgun (WGS) entry which is preliminary data.</text>
</comment>
<feature type="domain" description="Transcriptional coactivator p15 (PC4) C-terminal" evidence="8">
    <location>
        <begin position="64"/>
        <end position="114"/>
    </location>
</feature>
<feature type="compositionally biased region" description="Acidic residues" evidence="7">
    <location>
        <begin position="9"/>
        <end position="23"/>
    </location>
</feature>
<feature type="compositionally biased region" description="Basic and acidic residues" evidence="7">
    <location>
        <begin position="24"/>
        <end position="35"/>
    </location>
</feature>
<dbReference type="Proteomes" id="UP001530293">
    <property type="component" value="Unassembled WGS sequence"/>
</dbReference>